<proteinExistence type="predicted"/>
<keyword evidence="3" id="KW-1185">Reference proteome</keyword>
<evidence type="ECO:0000313" key="2">
    <source>
        <dbReference type="EMBL" id="QPC81216.1"/>
    </source>
</evidence>
<reference evidence="2" key="1">
    <citation type="submission" date="2020-02" db="EMBL/GenBank/DDBJ databases">
        <authorList>
            <person name="Zheng R.K."/>
            <person name="Sun C.M."/>
        </authorList>
    </citation>
    <scope>NUCLEOTIDE SEQUENCE [LARGE SCALE GENOMIC DNA]</scope>
    <source>
        <strain evidence="2">Rifampicinis</strain>
    </source>
</reference>
<dbReference type="AlphaFoldDB" id="A0A7S8E6D4"/>
<evidence type="ECO:0000259" key="1">
    <source>
        <dbReference type="PROSITE" id="PS51781"/>
    </source>
</evidence>
<accession>A0A7S8E6D4</accession>
<dbReference type="Pfam" id="PF08239">
    <property type="entry name" value="SH3_3"/>
    <property type="match status" value="3"/>
</dbReference>
<sequence length="622" mass="64800">MSAPASAQTSGRVAFAQPKLVVNTSFLNIRTGPSASYAVLLTVVGGTELPVLGTAADNVWYYVSTEVGAGWVNITYTLPRGDFTNVPLVDTSQIEVQAPAAGIGVPSLAGKGYVTGVSLLGKDMFAQPDYDSMHIATSVPNDPLTVYPLLDQRNVDGVTWYLVSVSGVGTGWMDDVQIRILDCGPETVGVTTAETPIRFEGISNKDSYLLPANVEGLLLGFGGVGNIYYRFQLPDGTLGLVDVNAVAPRSNDVYSVCDNLPAIVNANSLASLGQGGGAATPVLAGNRAIINTGFLNIRTGPGAGYAIVATVPGGTELAVIGRATDDVWMLVEGAFGRGWLNNEFILFRGDYSTIPVISDAIVITDVASLGQGGGGATVTSGQQVTGISLVGKDMYAEPSYNAMHIATSVPNDPSTIYPLLGQRTVDGTTWYYASVEGVGTGWMDAVELRLLSCGSDQVGVTVGDHPIRFDGIANRDSFVLPNGTEGYIVGRRGEFTIFELQDGTVGLVLAEVIVPREGVTSVCRGISTISGQISTGTTATGEPVAATGNVVIVNTGFLNIRSGPNAGFAVVATAPGGTELAVVGRTGDGVWYYVEGAFGRGWLNNQFVLFRGDYTTVPVISF</sequence>
<gene>
    <name evidence="2" type="ORF">G4Y79_16065</name>
</gene>
<dbReference type="SMART" id="SM00287">
    <property type="entry name" value="SH3b"/>
    <property type="match status" value="3"/>
</dbReference>
<dbReference type="InterPro" id="IPR052354">
    <property type="entry name" value="Cell_Wall_Dynamics_Protein"/>
</dbReference>
<dbReference type="EMBL" id="CP062983">
    <property type="protein sequence ID" value="QPC81216.1"/>
    <property type="molecule type" value="Genomic_DNA"/>
</dbReference>
<feature type="domain" description="SH3b" evidence="1">
    <location>
        <begin position="545"/>
        <end position="612"/>
    </location>
</feature>
<dbReference type="InterPro" id="IPR003646">
    <property type="entry name" value="SH3-like_bac-type"/>
</dbReference>
<dbReference type="Proteomes" id="UP000594468">
    <property type="component" value="Chromosome"/>
</dbReference>
<dbReference type="Gene3D" id="2.30.30.40">
    <property type="entry name" value="SH3 Domains"/>
    <property type="match status" value="3"/>
</dbReference>
<evidence type="ECO:0000313" key="3">
    <source>
        <dbReference type="Proteomes" id="UP000594468"/>
    </source>
</evidence>
<dbReference type="KEGG" id="pmet:G4Y79_16065"/>
<feature type="domain" description="SH3b" evidence="1">
    <location>
        <begin position="285"/>
        <end position="349"/>
    </location>
</feature>
<dbReference type="PANTHER" id="PTHR34408">
    <property type="entry name" value="FAMILY PROTEIN, PUTATIVE-RELATED"/>
    <property type="match status" value="1"/>
</dbReference>
<dbReference type="PANTHER" id="PTHR34408:SF1">
    <property type="entry name" value="GLYCOSYL HYDROLASE FAMILY 19 DOMAIN-CONTAINING PROTEIN HI_1415"/>
    <property type="match status" value="1"/>
</dbReference>
<protein>
    <submittedName>
        <fullName evidence="2">SH3 domain-containing protein</fullName>
    </submittedName>
</protein>
<dbReference type="PROSITE" id="PS51781">
    <property type="entry name" value="SH3B"/>
    <property type="match status" value="3"/>
</dbReference>
<dbReference type="RefSeq" id="WP_195169289.1">
    <property type="nucleotide sequence ID" value="NZ_CP062983.1"/>
</dbReference>
<organism evidence="2 3">
    <name type="scientific">Phototrophicus methaneseepsis</name>
    <dbReference type="NCBI Taxonomy" id="2710758"/>
    <lineage>
        <taxon>Bacteria</taxon>
        <taxon>Bacillati</taxon>
        <taxon>Chloroflexota</taxon>
        <taxon>Candidatus Thermofontia</taxon>
        <taxon>Phototrophicales</taxon>
        <taxon>Phototrophicaceae</taxon>
        <taxon>Phototrophicus</taxon>
    </lineage>
</organism>
<name>A0A7S8E6D4_9CHLR</name>
<feature type="domain" description="SH3b" evidence="1">
    <location>
        <begin position="17"/>
        <end position="87"/>
    </location>
</feature>